<reference evidence="2 3" key="1">
    <citation type="journal article" date="2021" name="Sci. Rep.">
        <title>Chromosome anchoring in Senegalese sole (Solea senegalensis) reveals sex-associated markers and genome rearrangements in flatfish.</title>
        <authorList>
            <person name="Guerrero-Cozar I."/>
            <person name="Gomez-Garrido J."/>
            <person name="Berbel C."/>
            <person name="Martinez-Blanch J.F."/>
            <person name="Alioto T."/>
            <person name="Claros M.G."/>
            <person name="Gagnaire P.A."/>
            <person name="Manchado M."/>
        </authorList>
    </citation>
    <scope>NUCLEOTIDE SEQUENCE [LARGE SCALE GENOMIC DNA]</scope>
    <source>
        <strain evidence="2">Sse05_10M</strain>
    </source>
</reference>
<evidence type="ECO:0000313" key="2">
    <source>
        <dbReference type="EMBL" id="KAG7509356.1"/>
    </source>
</evidence>
<dbReference type="Proteomes" id="UP000693946">
    <property type="component" value="Linkage Group LG17"/>
</dbReference>
<dbReference type="EMBL" id="JAGKHQ010000009">
    <property type="protein sequence ID" value="KAG7509356.1"/>
    <property type="molecule type" value="Genomic_DNA"/>
</dbReference>
<evidence type="ECO:0000313" key="3">
    <source>
        <dbReference type="Proteomes" id="UP000693946"/>
    </source>
</evidence>
<keyword evidence="3" id="KW-1185">Reference proteome</keyword>
<name>A0AAV6S072_SOLSE</name>
<accession>A0AAV6S072</accession>
<feature type="region of interest" description="Disordered" evidence="1">
    <location>
        <begin position="20"/>
        <end position="40"/>
    </location>
</feature>
<sequence length="77" mass="8705">MKLQKSRSFSVSLGSTVYPRRGIYPQKPANLSTGGSKEDQEDKNLSYFLNCEVKGRVQPQLGSSLEGILSEQNRKRW</sequence>
<gene>
    <name evidence="2" type="ORF">JOB18_042099</name>
</gene>
<evidence type="ECO:0000256" key="1">
    <source>
        <dbReference type="SAM" id="MobiDB-lite"/>
    </source>
</evidence>
<organism evidence="2 3">
    <name type="scientific">Solea senegalensis</name>
    <name type="common">Senegalese sole</name>
    <dbReference type="NCBI Taxonomy" id="28829"/>
    <lineage>
        <taxon>Eukaryota</taxon>
        <taxon>Metazoa</taxon>
        <taxon>Chordata</taxon>
        <taxon>Craniata</taxon>
        <taxon>Vertebrata</taxon>
        <taxon>Euteleostomi</taxon>
        <taxon>Actinopterygii</taxon>
        <taxon>Neopterygii</taxon>
        <taxon>Teleostei</taxon>
        <taxon>Neoteleostei</taxon>
        <taxon>Acanthomorphata</taxon>
        <taxon>Carangaria</taxon>
        <taxon>Pleuronectiformes</taxon>
        <taxon>Pleuronectoidei</taxon>
        <taxon>Soleidae</taxon>
        <taxon>Solea</taxon>
    </lineage>
</organism>
<protein>
    <submittedName>
        <fullName evidence="2">Uncharacterized protein</fullName>
    </submittedName>
</protein>
<proteinExistence type="predicted"/>
<dbReference type="AlphaFoldDB" id="A0AAV6S072"/>
<comment type="caution">
    <text evidence="2">The sequence shown here is derived from an EMBL/GenBank/DDBJ whole genome shotgun (WGS) entry which is preliminary data.</text>
</comment>